<reference evidence="1 2" key="1">
    <citation type="submission" date="2019-05" db="EMBL/GenBank/DDBJ databases">
        <title>Verrucobacter flavum gen. nov., sp. nov. a new member of the family Verrucomicrobiaceae.</title>
        <authorList>
            <person name="Szuroczki S."/>
            <person name="Abbaszade G."/>
            <person name="Szabo A."/>
            <person name="Felfoldi T."/>
            <person name="Schumann P."/>
            <person name="Boka K."/>
            <person name="Keki Z."/>
            <person name="Toumi M."/>
            <person name="Toth E."/>
        </authorList>
    </citation>
    <scope>NUCLEOTIDE SEQUENCE [LARGE SCALE GENOMIC DNA]</scope>
    <source>
        <strain evidence="1 2">MG-N-17</strain>
    </source>
</reference>
<comment type="caution">
    <text evidence="1">The sequence shown here is derived from an EMBL/GenBank/DDBJ whole genome shotgun (WGS) entry which is preliminary data.</text>
</comment>
<protein>
    <recommendedName>
        <fullName evidence="3">DUF1444 family protein</fullName>
    </recommendedName>
</protein>
<dbReference type="Proteomes" id="UP000306196">
    <property type="component" value="Unassembled WGS sequence"/>
</dbReference>
<accession>A0A5R8KJC5</accession>
<organism evidence="1 2">
    <name type="scientific">Phragmitibacter flavus</name>
    <dbReference type="NCBI Taxonomy" id="2576071"/>
    <lineage>
        <taxon>Bacteria</taxon>
        <taxon>Pseudomonadati</taxon>
        <taxon>Verrucomicrobiota</taxon>
        <taxon>Verrucomicrobiia</taxon>
        <taxon>Verrucomicrobiales</taxon>
        <taxon>Verrucomicrobiaceae</taxon>
        <taxon>Phragmitibacter</taxon>
    </lineage>
</organism>
<evidence type="ECO:0000313" key="1">
    <source>
        <dbReference type="EMBL" id="TLD72035.1"/>
    </source>
</evidence>
<name>A0A5R8KJC5_9BACT</name>
<dbReference type="RefSeq" id="WP_166442630.1">
    <property type="nucleotide sequence ID" value="NZ_VAUV01000003.1"/>
</dbReference>
<proteinExistence type="predicted"/>
<dbReference type="EMBL" id="VAUV01000003">
    <property type="protein sequence ID" value="TLD72035.1"/>
    <property type="molecule type" value="Genomic_DNA"/>
</dbReference>
<gene>
    <name evidence="1" type="ORF">FEM03_04740</name>
</gene>
<keyword evidence="2" id="KW-1185">Reference proteome</keyword>
<dbReference type="AlphaFoldDB" id="A0A5R8KJC5"/>
<evidence type="ECO:0008006" key="3">
    <source>
        <dbReference type="Google" id="ProtNLM"/>
    </source>
</evidence>
<evidence type="ECO:0000313" key="2">
    <source>
        <dbReference type="Proteomes" id="UP000306196"/>
    </source>
</evidence>
<sequence length="233" mass="26055">MNEASARFPLVTGRFRLQAWRVRSILLFPLWLGLSLVTSADAQSPSPTVARALKPETYLLQIEPKAMRTANSRPYGSAQKTVFTPAKEVGGDDWLDPYNKEDFEKLGISWESFVERARKAADRRLASLKPELVKDREGRVLYAVYRGAEPVYSSLLVAPSLAKVFEKIFGGEVWLATPDRNSLYVFPANAEVVNDFAGDLEERFQTNAFAASEEIFSLNTAGELRAVAVFTER</sequence>